<dbReference type="CAZy" id="GT4">
    <property type="family name" value="Glycosyltransferase Family 4"/>
</dbReference>
<name>A9MB68_BRUC2</name>
<feature type="domain" description="Glycosyl transferase family 1" evidence="1">
    <location>
        <begin position="247"/>
        <end position="409"/>
    </location>
</feature>
<gene>
    <name evidence="3" type="primary">wbjE</name>
    <name evidence="3" type="ordered locus">BCAN_B0423</name>
</gene>
<dbReference type="Proteomes" id="UP000001385">
    <property type="component" value="Chromosome II"/>
</dbReference>
<dbReference type="InterPro" id="IPR050194">
    <property type="entry name" value="Glycosyltransferase_grp1"/>
</dbReference>
<accession>A9MB68</accession>
<dbReference type="Pfam" id="PF13579">
    <property type="entry name" value="Glyco_trans_4_4"/>
    <property type="match status" value="1"/>
</dbReference>
<dbReference type="AlphaFoldDB" id="A9MB68"/>
<evidence type="ECO:0000259" key="2">
    <source>
        <dbReference type="Pfam" id="PF13579"/>
    </source>
</evidence>
<proteinExistence type="predicted"/>
<dbReference type="HOGENOM" id="CLU_009583_11_5_5"/>
<keyword evidence="4" id="KW-1185">Reference proteome</keyword>
<dbReference type="InterPro" id="IPR028098">
    <property type="entry name" value="Glyco_trans_4-like_N"/>
</dbReference>
<dbReference type="InterPro" id="IPR001296">
    <property type="entry name" value="Glyco_trans_1"/>
</dbReference>
<dbReference type="GO" id="GO:0016758">
    <property type="term" value="F:hexosyltransferase activity"/>
    <property type="evidence" value="ECO:0007669"/>
    <property type="project" value="TreeGrafter"/>
</dbReference>
<dbReference type="Gene3D" id="3.40.50.2000">
    <property type="entry name" value="Glycogen Phosphorylase B"/>
    <property type="match status" value="2"/>
</dbReference>
<organism evidence="3 4">
    <name type="scientific">Brucella canis (strain ATCC 23365 / NCTC 10854 / RM-666)</name>
    <dbReference type="NCBI Taxonomy" id="483179"/>
    <lineage>
        <taxon>Bacteria</taxon>
        <taxon>Pseudomonadati</taxon>
        <taxon>Pseudomonadota</taxon>
        <taxon>Alphaproteobacteria</taxon>
        <taxon>Hyphomicrobiales</taxon>
        <taxon>Brucellaceae</taxon>
        <taxon>Brucella/Ochrobactrum group</taxon>
        <taxon>Brucella</taxon>
    </lineage>
</organism>
<dbReference type="Pfam" id="PF00534">
    <property type="entry name" value="Glycos_transf_1"/>
    <property type="match status" value="1"/>
</dbReference>
<feature type="domain" description="Glycosyltransferase subfamily 4-like N-terminal" evidence="2">
    <location>
        <begin position="48"/>
        <end position="224"/>
    </location>
</feature>
<dbReference type="KEGG" id="bcs:BCAN_B0423"/>
<evidence type="ECO:0000313" key="3">
    <source>
        <dbReference type="EMBL" id="ABX63605.1"/>
    </source>
</evidence>
<evidence type="ECO:0000259" key="1">
    <source>
        <dbReference type="Pfam" id="PF00534"/>
    </source>
</evidence>
<dbReference type="CDD" id="cd03794">
    <property type="entry name" value="GT4_WbuB-like"/>
    <property type="match status" value="1"/>
</dbReference>
<dbReference type="EMBL" id="CP000873">
    <property type="protein sequence ID" value="ABX63605.1"/>
    <property type="molecule type" value="Genomic_DNA"/>
</dbReference>
<sequence length="446" mass="49809">MRPMPLCFLHCQPPCCDPHREGIRAIGSKLMRVVLANRYFYPDQSATSRMVTSLAHALVREGIETSVLASRSYHDRRKETLAARETIDGIEVHRIWTSGFGRGRLAGRAVDYATFHLSAAAWFAANARKDDLCVMCTDPPLLSVSAALPIRFRRARLVNWVMDLFPETAMELGLIRPDTVSGRLAMALRDWSMRQSALTICPIDRMAHYLAKRDIPAESLGVVHHWADRNEIVPVEPVENPLRRAWGLGRKFVIGYSGNFGRAHEFRTILDAAEWLRHRKSIVFLMIGEGQQRGFVESEVKRRGLANVMMKPFQPVEKLSESLGAANVHLVSLKPELEHCIVPSKFYGVLAAARPTIFIGDPDGEIGSVVRDFQCGMALRPGDVDALVGAILHLRHSPVSCTTMGNNARYLMETAYSREYGAAMWQAAIGRLEEKAAPSVMPVLDR</sequence>
<dbReference type="PANTHER" id="PTHR45947">
    <property type="entry name" value="SULFOQUINOVOSYL TRANSFERASE SQD2"/>
    <property type="match status" value="1"/>
</dbReference>
<dbReference type="PANTHER" id="PTHR45947:SF3">
    <property type="entry name" value="SULFOQUINOVOSYL TRANSFERASE SQD2"/>
    <property type="match status" value="1"/>
</dbReference>
<evidence type="ECO:0000313" key="4">
    <source>
        <dbReference type="Proteomes" id="UP000001385"/>
    </source>
</evidence>
<reference evidence="3 4" key="1">
    <citation type="submission" date="2007-10" db="EMBL/GenBank/DDBJ databases">
        <title>Brucella canis ATCC 23365 whole genome shotgun sequencing project.</title>
        <authorList>
            <person name="Setubal J.C."/>
            <person name="Bowns C."/>
            <person name="Boyle S."/>
            <person name="Crasta O.R."/>
            <person name="Czar M.J."/>
            <person name="Dharmanolla C."/>
            <person name="Gillespie J.J."/>
            <person name="Kenyon R.W."/>
            <person name="Lu J."/>
            <person name="Mane S."/>
            <person name="Mohapatra S."/>
            <person name="Nagrani S."/>
            <person name="Purkayastha A."/>
            <person name="Rajasimha H.K."/>
            <person name="Shallom J.M."/>
            <person name="Shallom S."/>
            <person name="Shukla M."/>
            <person name="Snyder E.E."/>
            <person name="Sobral B.W."/>
            <person name="Wattam A.R."/>
            <person name="Will R."/>
            <person name="Williams K."/>
            <person name="Yoo H."/>
            <person name="Bruce D."/>
            <person name="Detter C."/>
            <person name="Munk C."/>
            <person name="Brettin T.S."/>
        </authorList>
    </citation>
    <scope>NUCLEOTIDE SEQUENCE [LARGE SCALE GENOMIC DNA]</scope>
    <source>
        <strain evidence="4">ATCC 23365 / NCTC 10854 / RM-666</strain>
    </source>
</reference>
<keyword evidence="3" id="KW-0808">Transferase</keyword>
<dbReference type="SUPFAM" id="SSF53756">
    <property type="entry name" value="UDP-Glycosyltransferase/glycogen phosphorylase"/>
    <property type="match status" value="1"/>
</dbReference>
<protein>
    <submittedName>
        <fullName evidence="3">Probable glycosyl transferase wbjE</fullName>
    </submittedName>
</protein>